<dbReference type="PROSITE" id="PS50088">
    <property type="entry name" value="ANK_REPEAT"/>
    <property type="match status" value="2"/>
</dbReference>
<dbReference type="FunFam" id="1.25.40.20:FF:000106">
    <property type="entry name" value="Ankyrin repeat domain-containing protein 2"/>
    <property type="match status" value="1"/>
</dbReference>
<feature type="repeat" description="ANK" evidence="3">
    <location>
        <begin position="263"/>
        <end position="290"/>
    </location>
</feature>
<dbReference type="InterPro" id="IPR002110">
    <property type="entry name" value="Ankyrin_rpt"/>
</dbReference>
<proteinExistence type="predicted"/>
<comment type="caution">
    <text evidence="6">The sequence shown here is derived from an EMBL/GenBank/DDBJ whole genome shotgun (WGS) entry which is preliminary data.</text>
</comment>
<dbReference type="Pfam" id="PF12796">
    <property type="entry name" value="Ank_2"/>
    <property type="match status" value="1"/>
</dbReference>
<feature type="domain" description="STI1/HOP DP" evidence="5">
    <location>
        <begin position="128"/>
        <end position="172"/>
    </location>
</feature>
<dbReference type="EMBL" id="CM029040">
    <property type="protein sequence ID" value="KAG2636148.1"/>
    <property type="molecule type" value="Genomic_DNA"/>
</dbReference>
<dbReference type="PANTHER" id="PTHR24203:SF45">
    <property type="entry name" value="ANKYRIN REPEAT DOMAIN 6"/>
    <property type="match status" value="1"/>
</dbReference>
<dbReference type="PANTHER" id="PTHR24203">
    <property type="entry name" value="ANKYRIN REPEAT FAMILY PROTEIN"/>
    <property type="match status" value="1"/>
</dbReference>
<accession>A0A8T0VMP9</accession>
<dbReference type="Gene3D" id="1.25.40.20">
    <property type="entry name" value="Ankyrin repeat-containing domain"/>
    <property type="match status" value="1"/>
</dbReference>
<organism evidence="6 7">
    <name type="scientific">Panicum virgatum</name>
    <name type="common">Blackwell switchgrass</name>
    <dbReference type="NCBI Taxonomy" id="38727"/>
    <lineage>
        <taxon>Eukaryota</taxon>
        <taxon>Viridiplantae</taxon>
        <taxon>Streptophyta</taxon>
        <taxon>Embryophyta</taxon>
        <taxon>Tracheophyta</taxon>
        <taxon>Spermatophyta</taxon>
        <taxon>Magnoliopsida</taxon>
        <taxon>Liliopsida</taxon>
        <taxon>Poales</taxon>
        <taxon>Poaceae</taxon>
        <taxon>PACMAD clade</taxon>
        <taxon>Panicoideae</taxon>
        <taxon>Panicodae</taxon>
        <taxon>Paniceae</taxon>
        <taxon>Panicinae</taxon>
        <taxon>Panicum</taxon>
        <taxon>Panicum sect. Hiantes</taxon>
    </lineage>
</organism>
<evidence type="ECO:0000313" key="6">
    <source>
        <dbReference type="EMBL" id="KAG2636148.1"/>
    </source>
</evidence>
<reference evidence="6 7" key="1">
    <citation type="submission" date="2020-05" db="EMBL/GenBank/DDBJ databases">
        <title>WGS assembly of Panicum virgatum.</title>
        <authorList>
            <person name="Lovell J.T."/>
            <person name="Jenkins J."/>
            <person name="Shu S."/>
            <person name="Juenger T.E."/>
            <person name="Schmutz J."/>
        </authorList>
    </citation>
    <scope>NUCLEOTIDE SEQUENCE [LARGE SCALE GENOMIC DNA]</scope>
    <source>
        <strain evidence="7">cv. AP13</strain>
    </source>
</reference>
<evidence type="ECO:0000259" key="5">
    <source>
        <dbReference type="Pfam" id="PF17830"/>
    </source>
</evidence>
<evidence type="ECO:0000256" key="2">
    <source>
        <dbReference type="ARBA" id="ARBA00023043"/>
    </source>
</evidence>
<keyword evidence="1" id="KW-0677">Repeat</keyword>
<sequence length="406" mass="44718">MASDRSKTSKPEKPSAAAGASLPNPFDFSCMSGLLNDPAIREMAEQIASDPVFNQMAEQLQKSAQGAGEQGIPALDPQQYMETMQQVMQNPQFVSMAERLGNALMQDPAMSSMLENLSSPAHKEEFEERMARIKEDPSLKPILDEIENGGPSAMMKYWNDPEVLKKIGQAMGVNLPGDSSASTELSGPEETGEGGYDDESIVHHTASVGDAEGLKKALDGGADKDEEDAEGRRALHFACGYGELKCAEILLEAGAAVDALDKNKNTPLHYAAGYGRKECVDLLLKHGAAVIWMVRPPLRLPGSTIRMRFSSCWRRMLSYKNPWAKAHQVIKLFASALVHFGSVWLCVTCEFDGFFSWRCPALQLVHVSVRSARALFVFLQMELHSYRNCLQGQFEGYFLLFPIAFL</sequence>
<dbReference type="SMART" id="SM00248">
    <property type="entry name" value="ANK"/>
    <property type="match status" value="3"/>
</dbReference>
<feature type="region of interest" description="Disordered" evidence="4">
    <location>
        <begin position="1"/>
        <end position="25"/>
    </location>
</feature>
<dbReference type="PROSITE" id="PS50297">
    <property type="entry name" value="ANK_REP_REGION"/>
    <property type="match status" value="2"/>
</dbReference>
<keyword evidence="2 3" id="KW-0040">ANK repeat</keyword>
<feature type="region of interest" description="Disordered" evidence="4">
    <location>
        <begin position="174"/>
        <end position="198"/>
    </location>
</feature>
<dbReference type="InterPro" id="IPR041243">
    <property type="entry name" value="STI1/HOP_DP"/>
</dbReference>
<evidence type="ECO:0000256" key="3">
    <source>
        <dbReference type="PROSITE-ProRule" id="PRU00023"/>
    </source>
</evidence>
<feature type="compositionally biased region" description="Basic and acidic residues" evidence="4">
    <location>
        <begin position="1"/>
        <end position="13"/>
    </location>
</feature>
<dbReference type="SUPFAM" id="SSF48403">
    <property type="entry name" value="Ankyrin repeat"/>
    <property type="match status" value="1"/>
</dbReference>
<evidence type="ECO:0000313" key="7">
    <source>
        <dbReference type="Proteomes" id="UP000823388"/>
    </source>
</evidence>
<dbReference type="InterPro" id="IPR036770">
    <property type="entry name" value="Ankyrin_rpt-contain_sf"/>
</dbReference>
<feature type="repeat" description="ANK" evidence="3">
    <location>
        <begin position="230"/>
        <end position="262"/>
    </location>
</feature>
<dbReference type="Pfam" id="PF17830">
    <property type="entry name" value="STI1-HOP_DP"/>
    <property type="match status" value="1"/>
</dbReference>
<keyword evidence="7" id="KW-1185">Reference proteome</keyword>
<protein>
    <recommendedName>
        <fullName evidence="5">STI1/HOP DP domain-containing protein</fullName>
    </recommendedName>
</protein>
<evidence type="ECO:0000256" key="4">
    <source>
        <dbReference type="SAM" id="MobiDB-lite"/>
    </source>
</evidence>
<evidence type="ECO:0000256" key="1">
    <source>
        <dbReference type="ARBA" id="ARBA00022737"/>
    </source>
</evidence>
<dbReference type="Proteomes" id="UP000823388">
    <property type="component" value="Chromosome 2N"/>
</dbReference>
<dbReference type="AlphaFoldDB" id="A0A8T0VMP9"/>
<name>A0A8T0VMP9_PANVG</name>
<gene>
    <name evidence="6" type="ORF">PVAP13_2NG427400</name>
</gene>